<evidence type="ECO:0000256" key="1">
    <source>
        <dbReference type="ARBA" id="ARBA00004123"/>
    </source>
</evidence>
<dbReference type="InterPro" id="IPR004827">
    <property type="entry name" value="bZIP"/>
</dbReference>
<dbReference type="GO" id="GO:0005634">
    <property type="term" value="C:nucleus"/>
    <property type="evidence" value="ECO:0007669"/>
    <property type="project" value="UniProtKB-SubCell"/>
</dbReference>
<name>A0A2I0JCD0_PUNGR</name>
<dbReference type="PROSITE" id="PS00036">
    <property type="entry name" value="BZIP_BASIC"/>
    <property type="match status" value="1"/>
</dbReference>
<accession>A0A2I0JCD0</accession>
<keyword evidence="5" id="KW-1185">Reference proteome</keyword>
<dbReference type="InterPro" id="IPR043452">
    <property type="entry name" value="BZIP46-like"/>
</dbReference>
<dbReference type="FunFam" id="1.20.5.170:FF:000036">
    <property type="entry name" value="ABSCISIC ACID-INSENSITIVE 5-like protein 2"/>
    <property type="match status" value="1"/>
</dbReference>
<sequence length="376" mass="41024">MTSESENSVSLGNLKLALVPMPPPSDSAEPLQPKDQTVPSPGQQQSSILSLTLNEIQCKSGKSFGSMSMDEFLASIWSVDEGTSASASLSFPRNDPPEDSHKPAAATGPGSLLRQASFSIPTLLCNKTVDEVWFEIHKDQQDKQLPGPGPSNLSNRAPPRRQPTLGEMTLEDFLVKAGVVQEPATLPSQSKNLTALAFLKPPPGFMDSAPSFNPSYGTRNLAGFGLISNSHGSGNNLSGNGITGNYPLIFGNNGNRCAGESSCNVLNENCHGLAEAMGLKRRIIEGPPEVVVERRQRRMIKNRESAARSRARKQAYTVELEVELNQLREENERLKRIVAETDGKRQKEVMRRRQPIRAVNAADQLRAIRRTVSMAW</sequence>
<comment type="caution">
    <text evidence="4">The sequence shown here is derived from an EMBL/GenBank/DDBJ whole genome shotgun (WGS) entry which is preliminary data.</text>
</comment>
<dbReference type="GO" id="GO:0003700">
    <property type="term" value="F:DNA-binding transcription factor activity"/>
    <property type="evidence" value="ECO:0007669"/>
    <property type="project" value="InterPro"/>
</dbReference>
<dbReference type="SUPFAM" id="SSF57959">
    <property type="entry name" value="Leucine zipper domain"/>
    <property type="match status" value="1"/>
</dbReference>
<dbReference type="SMART" id="SM00338">
    <property type="entry name" value="BRLZ"/>
    <property type="match status" value="1"/>
</dbReference>
<dbReference type="PANTHER" id="PTHR22952:SF395">
    <property type="entry name" value="ABSCISIC ACID-INSENSITIVE 5-LIKE PROTEIN 1"/>
    <property type="match status" value="1"/>
</dbReference>
<dbReference type="InterPro" id="IPR046347">
    <property type="entry name" value="bZIP_sf"/>
</dbReference>
<dbReference type="Proteomes" id="UP000233551">
    <property type="component" value="Unassembled WGS sequence"/>
</dbReference>
<keyword evidence="2" id="KW-0238">DNA-binding</keyword>
<comment type="subcellular location">
    <subcellularLocation>
        <location evidence="1">Nucleus</location>
    </subcellularLocation>
</comment>
<dbReference type="CDD" id="cd14707">
    <property type="entry name" value="bZIP_plant_BZIP46"/>
    <property type="match status" value="1"/>
</dbReference>
<dbReference type="EMBL" id="PGOL01001843">
    <property type="protein sequence ID" value="PKI53683.1"/>
    <property type="molecule type" value="Genomic_DNA"/>
</dbReference>
<keyword evidence="3" id="KW-0539">Nucleus</keyword>
<gene>
    <name evidence="4" type="ORF">CRG98_025924</name>
</gene>
<dbReference type="GO" id="GO:0045893">
    <property type="term" value="P:positive regulation of DNA-templated transcription"/>
    <property type="evidence" value="ECO:0007669"/>
    <property type="project" value="InterPro"/>
</dbReference>
<dbReference type="OrthoDB" id="644067at2759"/>
<dbReference type="PANTHER" id="PTHR22952">
    <property type="entry name" value="CAMP-RESPONSE ELEMENT BINDING PROTEIN-RELATED"/>
    <property type="match status" value="1"/>
</dbReference>
<reference evidence="4 5" key="1">
    <citation type="submission" date="2017-11" db="EMBL/GenBank/DDBJ databases">
        <title>De-novo sequencing of pomegranate (Punica granatum L.) genome.</title>
        <authorList>
            <person name="Akparov Z."/>
            <person name="Amiraslanov A."/>
            <person name="Hajiyeva S."/>
            <person name="Abbasov M."/>
            <person name="Kaur K."/>
            <person name="Hamwieh A."/>
            <person name="Solovyev V."/>
            <person name="Salamov A."/>
            <person name="Braich B."/>
            <person name="Kosarev P."/>
            <person name="Mahmoud A."/>
            <person name="Hajiyev E."/>
            <person name="Babayeva S."/>
            <person name="Izzatullayeva V."/>
            <person name="Mammadov A."/>
            <person name="Mammadov A."/>
            <person name="Sharifova S."/>
            <person name="Ojaghi J."/>
            <person name="Eynullazada K."/>
            <person name="Bayramov B."/>
            <person name="Abdulazimova A."/>
            <person name="Shahmuradov I."/>
        </authorList>
    </citation>
    <scope>NUCLEOTIDE SEQUENCE [LARGE SCALE GENOMIC DNA]</scope>
    <source>
        <strain evidence="5">cv. AG2017</strain>
        <tissue evidence="4">Leaf</tissue>
    </source>
</reference>
<protein>
    <submittedName>
        <fullName evidence="4">Uncharacterized protein</fullName>
    </submittedName>
</protein>
<organism evidence="4 5">
    <name type="scientific">Punica granatum</name>
    <name type="common">Pomegranate</name>
    <dbReference type="NCBI Taxonomy" id="22663"/>
    <lineage>
        <taxon>Eukaryota</taxon>
        <taxon>Viridiplantae</taxon>
        <taxon>Streptophyta</taxon>
        <taxon>Embryophyta</taxon>
        <taxon>Tracheophyta</taxon>
        <taxon>Spermatophyta</taxon>
        <taxon>Magnoliopsida</taxon>
        <taxon>eudicotyledons</taxon>
        <taxon>Gunneridae</taxon>
        <taxon>Pentapetalae</taxon>
        <taxon>rosids</taxon>
        <taxon>malvids</taxon>
        <taxon>Myrtales</taxon>
        <taxon>Lythraceae</taxon>
        <taxon>Punica</taxon>
    </lineage>
</organism>
<dbReference type="GO" id="GO:0003677">
    <property type="term" value="F:DNA binding"/>
    <property type="evidence" value="ECO:0007669"/>
    <property type="project" value="UniProtKB-KW"/>
</dbReference>
<dbReference type="Pfam" id="PF00170">
    <property type="entry name" value="bZIP_1"/>
    <property type="match status" value="1"/>
</dbReference>
<proteinExistence type="predicted"/>
<dbReference type="PROSITE" id="PS50217">
    <property type="entry name" value="BZIP"/>
    <property type="match status" value="1"/>
</dbReference>
<evidence type="ECO:0000256" key="2">
    <source>
        <dbReference type="ARBA" id="ARBA00023125"/>
    </source>
</evidence>
<evidence type="ECO:0000256" key="3">
    <source>
        <dbReference type="ARBA" id="ARBA00023242"/>
    </source>
</evidence>
<dbReference type="GeneID" id="116200708"/>
<evidence type="ECO:0000313" key="4">
    <source>
        <dbReference type="EMBL" id="PKI53683.1"/>
    </source>
</evidence>
<dbReference type="Gene3D" id="1.20.5.170">
    <property type="match status" value="1"/>
</dbReference>
<evidence type="ECO:0000313" key="5">
    <source>
        <dbReference type="Proteomes" id="UP000233551"/>
    </source>
</evidence>
<dbReference type="AlphaFoldDB" id="A0A2I0JCD0"/>